<reference evidence="2 3" key="1">
    <citation type="submission" date="2019-02" db="EMBL/GenBank/DDBJ databases">
        <title>Deep-cultivation of Planctomycetes and their phenomic and genomic characterization uncovers novel biology.</title>
        <authorList>
            <person name="Wiegand S."/>
            <person name="Jogler M."/>
            <person name="Boedeker C."/>
            <person name="Pinto D."/>
            <person name="Vollmers J."/>
            <person name="Rivas-Marin E."/>
            <person name="Kohn T."/>
            <person name="Peeters S.H."/>
            <person name="Heuer A."/>
            <person name="Rast P."/>
            <person name="Oberbeckmann S."/>
            <person name="Bunk B."/>
            <person name="Jeske O."/>
            <person name="Meyerdierks A."/>
            <person name="Storesund J.E."/>
            <person name="Kallscheuer N."/>
            <person name="Luecker S."/>
            <person name="Lage O.M."/>
            <person name="Pohl T."/>
            <person name="Merkel B.J."/>
            <person name="Hornburger P."/>
            <person name="Mueller R.-W."/>
            <person name="Bruemmer F."/>
            <person name="Labrenz M."/>
            <person name="Spormann A.M."/>
            <person name="Op den Camp H."/>
            <person name="Overmann J."/>
            <person name="Amann R."/>
            <person name="Jetten M.S.M."/>
            <person name="Mascher T."/>
            <person name="Medema M.H."/>
            <person name="Devos D.P."/>
            <person name="Kaster A.-K."/>
            <person name="Ovreas L."/>
            <person name="Rohde M."/>
            <person name="Galperin M.Y."/>
            <person name="Jogler C."/>
        </authorList>
    </citation>
    <scope>NUCLEOTIDE SEQUENCE [LARGE SCALE GENOMIC DNA]</scope>
    <source>
        <strain evidence="2 3">ETA_A8</strain>
    </source>
</reference>
<dbReference type="KEGG" id="aagg:ETAA8_67510"/>
<evidence type="ECO:0000313" key="3">
    <source>
        <dbReference type="Proteomes" id="UP000315017"/>
    </source>
</evidence>
<keyword evidence="1" id="KW-0732">Signal</keyword>
<evidence type="ECO:0000313" key="2">
    <source>
        <dbReference type="EMBL" id="QDU31591.1"/>
    </source>
</evidence>
<organism evidence="2 3">
    <name type="scientific">Anatilimnocola aggregata</name>
    <dbReference type="NCBI Taxonomy" id="2528021"/>
    <lineage>
        <taxon>Bacteria</taxon>
        <taxon>Pseudomonadati</taxon>
        <taxon>Planctomycetota</taxon>
        <taxon>Planctomycetia</taxon>
        <taxon>Pirellulales</taxon>
        <taxon>Pirellulaceae</taxon>
        <taxon>Anatilimnocola</taxon>
    </lineage>
</organism>
<dbReference type="Proteomes" id="UP000315017">
    <property type="component" value="Chromosome"/>
</dbReference>
<feature type="chain" id="PRO_5021803103" evidence="1">
    <location>
        <begin position="25"/>
        <end position="373"/>
    </location>
</feature>
<dbReference type="RefSeq" id="WP_145098985.1">
    <property type="nucleotide sequence ID" value="NZ_CP036274.1"/>
</dbReference>
<name>A0A517YN04_9BACT</name>
<keyword evidence="3" id="KW-1185">Reference proteome</keyword>
<dbReference type="EMBL" id="CP036274">
    <property type="protein sequence ID" value="QDU31591.1"/>
    <property type="molecule type" value="Genomic_DNA"/>
</dbReference>
<proteinExistence type="predicted"/>
<dbReference type="AlphaFoldDB" id="A0A517YN04"/>
<protein>
    <submittedName>
        <fullName evidence="2">Uncharacterized protein</fullName>
    </submittedName>
</protein>
<feature type="signal peptide" evidence="1">
    <location>
        <begin position="1"/>
        <end position="24"/>
    </location>
</feature>
<gene>
    <name evidence="2" type="ORF">ETAA8_67510</name>
</gene>
<sequence length="373" mass="41164" precursor="true">MKLLHVTRCWAVIAGLALAVTAQAQEQTLSETGVIAGTMEIDFKTRTELDTAGTYADGSSALGAKDTYILKLTVAKTTEFSGKITRQPDLFTKIIRSQKQKAELGFDINLAVRNPRNLDERRNVGKWVGTVPINTATGAFEISGGASLESPLRIAIDAIGQQPAFTDKFGGKLIGKSKKDEGLASYTYKRLVGNKTFEIKVAKIDPMKFVDLELAKGPAGNYPRTVVNGRLDFDYETGNWLTDGIRFRYNFNGKEVEDIVTGSVKWVEDENRKTNGKGEYQFNLRWNEAKQAKDTTEAAAFDKLSDEDAFFAVDDSLPCLTGKISYEDKFISGEETPASSKVTYALNSNKLTKTQIVNFFKLWLIGTGPINDE</sequence>
<dbReference type="OrthoDB" id="179773at2"/>
<evidence type="ECO:0000256" key="1">
    <source>
        <dbReference type="SAM" id="SignalP"/>
    </source>
</evidence>
<accession>A0A517YN04</accession>